<name>A0A1X1DC52_9GAMM</name>
<dbReference type="Proteomes" id="UP000193104">
    <property type="component" value="Unassembled WGS sequence"/>
</dbReference>
<sequence>MLKIKYLLPLLLIICAAVWWLMPHYSDEDKAYYIATFCTLTHDGRDNSPHAMQQIIEGGNSDYALQKIHFKSGLAGHLQTVWKDLAPQQQQQARQDALSCRQIFSETLLPGQTVQ</sequence>
<keyword evidence="3" id="KW-1185">Reference proteome</keyword>
<feature type="transmembrane region" description="Helical" evidence="1">
    <location>
        <begin position="6"/>
        <end position="22"/>
    </location>
</feature>
<evidence type="ECO:0000313" key="3">
    <source>
        <dbReference type="Proteomes" id="UP000193104"/>
    </source>
</evidence>
<keyword evidence="1" id="KW-0812">Transmembrane</keyword>
<reference evidence="2 3" key="1">
    <citation type="journal article" date="2017" name="Antonie Van Leeuwenhoek">
        <title>Phylogenomic resolution of the bacterial genus Pantoea and its relationship with Erwinia and Tatumella.</title>
        <authorList>
            <person name="Palmer M."/>
            <person name="Steenkamp E.T."/>
            <person name="Coetzee M.P."/>
            <person name="Chan W.Y."/>
            <person name="van Zyl E."/>
            <person name="De Maayer P."/>
            <person name="Coutinho T.A."/>
            <person name="Blom J."/>
            <person name="Smits T.H."/>
            <person name="Duffy B."/>
            <person name="Venter S.N."/>
        </authorList>
    </citation>
    <scope>NUCLEOTIDE SEQUENCE [LARGE SCALE GENOMIC DNA]</scope>
    <source>
        <strain evidence="2 3">LMG 26277</strain>
    </source>
</reference>
<proteinExistence type="predicted"/>
<comment type="caution">
    <text evidence="2">The sequence shown here is derived from an EMBL/GenBank/DDBJ whole genome shotgun (WGS) entry which is preliminary data.</text>
</comment>
<evidence type="ECO:0000256" key="1">
    <source>
        <dbReference type="SAM" id="Phobius"/>
    </source>
</evidence>
<accession>A0A1X1DC52</accession>
<dbReference type="EMBL" id="MLFS01000010">
    <property type="protein sequence ID" value="ORM74208.1"/>
    <property type="molecule type" value="Genomic_DNA"/>
</dbReference>
<dbReference type="AlphaFoldDB" id="A0A1X1DC52"/>
<dbReference type="RefSeq" id="WP_128600174.1">
    <property type="nucleotide sequence ID" value="NZ_MLFS01000010.1"/>
</dbReference>
<keyword evidence="1" id="KW-1133">Transmembrane helix</keyword>
<gene>
    <name evidence="2" type="ORF">HA48_05680</name>
</gene>
<organism evidence="2 3">
    <name type="scientific">Pantoea wallisii</name>
    <dbReference type="NCBI Taxonomy" id="1076551"/>
    <lineage>
        <taxon>Bacteria</taxon>
        <taxon>Pseudomonadati</taxon>
        <taxon>Pseudomonadota</taxon>
        <taxon>Gammaproteobacteria</taxon>
        <taxon>Enterobacterales</taxon>
        <taxon>Erwiniaceae</taxon>
        <taxon>Pantoea</taxon>
    </lineage>
</organism>
<protein>
    <submittedName>
        <fullName evidence="2">Uncharacterized protein</fullName>
    </submittedName>
</protein>
<dbReference type="OrthoDB" id="9114396at2"/>
<keyword evidence="1" id="KW-0472">Membrane</keyword>
<evidence type="ECO:0000313" key="2">
    <source>
        <dbReference type="EMBL" id="ORM74208.1"/>
    </source>
</evidence>